<dbReference type="InterPro" id="IPR025857">
    <property type="entry name" value="MacB_PCD"/>
</dbReference>
<protein>
    <submittedName>
        <fullName evidence="9">ABC transporter permease</fullName>
    </submittedName>
</protein>
<organism evidence="9 10">
    <name type="scientific">Nibrella viscosa</name>
    <dbReference type="NCBI Taxonomy" id="1084524"/>
    <lineage>
        <taxon>Bacteria</taxon>
        <taxon>Pseudomonadati</taxon>
        <taxon>Bacteroidota</taxon>
        <taxon>Cytophagia</taxon>
        <taxon>Cytophagales</taxon>
        <taxon>Spirosomataceae</taxon>
        <taxon>Nibrella</taxon>
    </lineage>
</organism>
<keyword evidence="10" id="KW-1185">Reference proteome</keyword>
<feature type="transmembrane region" description="Helical" evidence="6">
    <location>
        <begin position="524"/>
        <end position="545"/>
    </location>
</feature>
<evidence type="ECO:0000256" key="6">
    <source>
        <dbReference type="SAM" id="Phobius"/>
    </source>
</evidence>
<evidence type="ECO:0000256" key="2">
    <source>
        <dbReference type="ARBA" id="ARBA00022475"/>
    </source>
</evidence>
<comment type="subcellular location">
    <subcellularLocation>
        <location evidence="1">Cell membrane</location>
        <topology evidence="1">Multi-pass membrane protein</topology>
    </subcellularLocation>
</comment>
<feature type="domain" description="MacB-like periplasmic core" evidence="8">
    <location>
        <begin position="530"/>
        <end position="722"/>
    </location>
</feature>
<evidence type="ECO:0000313" key="9">
    <source>
        <dbReference type="EMBL" id="GAA4410578.1"/>
    </source>
</evidence>
<dbReference type="NCBIfam" id="NF038404">
    <property type="entry name" value="perm_prefix_2"/>
    <property type="match status" value="1"/>
</dbReference>
<comment type="caution">
    <text evidence="9">The sequence shown here is derived from an EMBL/GenBank/DDBJ whole genome shotgun (WGS) entry which is preliminary data.</text>
</comment>
<feature type="transmembrane region" description="Helical" evidence="6">
    <location>
        <begin position="438"/>
        <end position="459"/>
    </location>
</feature>
<dbReference type="PANTHER" id="PTHR30572">
    <property type="entry name" value="MEMBRANE COMPONENT OF TRANSPORTER-RELATED"/>
    <property type="match status" value="1"/>
</dbReference>
<evidence type="ECO:0000313" key="10">
    <source>
        <dbReference type="Proteomes" id="UP001500936"/>
    </source>
</evidence>
<keyword evidence="4 6" id="KW-1133">Transmembrane helix</keyword>
<feature type="transmembrane region" description="Helical" evidence="6">
    <location>
        <begin position="102"/>
        <end position="124"/>
    </location>
</feature>
<accession>A0ABP8KN13</accession>
<keyword evidence="5 6" id="KW-0472">Membrane</keyword>
<dbReference type="Pfam" id="PF02687">
    <property type="entry name" value="FtsX"/>
    <property type="match status" value="2"/>
</dbReference>
<feature type="domain" description="ABC3 transporter permease C-terminal" evidence="7">
    <location>
        <begin position="389"/>
        <end position="505"/>
    </location>
</feature>
<feature type="transmembrane region" description="Helical" evidence="6">
    <location>
        <begin position="762"/>
        <end position="786"/>
    </location>
</feature>
<feature type="transmembrane region" description="Helical" evidence="6">
    <location>
        <begin position="814"/>
        <end position="834"/>
    </location>
</feature>
<dbReference type="PANTHER" id="PTHR30572:SF18">
    <property type="entry name" value="ABC-TYPE MACROLIDE FAMILY EXPORT SYSTEM PERMEASE COMPONENT 2"/>
    <property type="match status" value="1"/>
</dbReference>
<proteinExistence type="predicted"/>
<dbReference type="InterPro" id="IPR050250">
    <property type="entry name" value="Macrolide_Exporter_MacB"/>
</dbReference>
<sequence>MKNAKAEHPQPPRWAERLLVWWGHPDTLEEVQGDLLELYYHWVQTIGEREANRRYCLSALRLLRPWAKPKQSSEYPQPLFLSPDMLRNYLTIAWRTLSHNKVYTLINVIGLSIGLAAAMLIMLYTKDEVSYDQFHANNPNIYRITTRDITPEGTLERVGGNTGYFQGPVFSAGAPEILSFVRYQSGRQDMKQGTEVKSQEVFLADTNFFSVFSFPLLSGSPKTALQQPKSAVISADMAQKQFGTTDAVGKVLFLKDTRGENSRFEPYTVTAVARNSPQNSSIKFDVLLPLIVPKEEMENKTNWFNIFLNTFVLLRPNTNISRVESKLNQIYVADAGETIKQMFDKYGIKNRVEYALQPFTDMHLNKDLPADNGLRDSSNPIYAYILTGIALFILVIACINFVNLTVARSLKRAKEIGIRKVVGGGRTQLTLQFLGESFLLCFFAFAFALILVQLVLPTFNQLSNKALALSYLFDAKLVAGYLGLFLVTGLLAGFYPALVLSSFNPVQTLYSRFRLSGRNYLQKSLVVLQFAIASFLIIGTLTIYAQFDYLTTKSLGYDDTHVISVEKSGLTRSEAKLFREELLKNPTIVSVALKNGGFWGTVAKINGETQQNFTYETVDPTYLPLFKIPIVKGRNFSADLPTDSTQSVLVNETFVKKAGWKNPLGQVVNFWYNNEQYRVVGVVKDHHYESLNREIDPQLFTMKPANDYGKVFIKIKPGSETASLNHIEKTFKKLFPINPYAYRFLDEENRSRYEAEAKWKQIMLFGAILTIFISCIGLFGLATLSAERRTKEIGIRKVMGASVSSIVQLLSSDFLHLVGFSFVFAFPAAWYAISAWLENYPYRIDISVWTFVSAAVMSIVIALMTVSFQSIKAALMNPISSLRSE</sequence>
<keyword evidence="2" id="KW-1003">Cell membrane</keyword>
<dbReference type="Pfam" id="PF12704">
    <property type="entry name" value="MacB_PCD"/>
    <property type="match status" value="2"/>
</dbReference>
<feature type="domain" description="ABC3 transporter permease C-terminal" evidence="7">
    <location>
        <begin position="765"/>
        <end position="878"/>
    </location>
</feature>
<reference evidence="10" key="1">
    <citation type="journal article" date="2019" name="Int. J. Syst. Evol. Microbiol.">
        <title>The Global Catalogue of Microorganisms (GCM) 10K type strain sequencing project: providing services to taxonomists for standard genome sequencing and annotation.</title>
        <authorList>
            <consortium name="The Broad Institute Genomics Platform"/>
            <consortium name="The Broad Institute Genome Sequencing Center for Infectious Disease"/>
            <person name="Wu L."/>
            <person name="Ma J."/>
        </authorList>
    </citation>
    <scope>NUCLEOTIDE SEQUENCE [LARGE SCALE GENOMIC DNA]</scope>
    <source>
        <strain evidence="10">JCM 17925</strain>
    </source>
</reference>
<evidence type="ECO:0000256" key="1">
    <source>
        <dbReference type="ARBA" id="ARBA00004651"/>
    </source>
</evidence>
<feature type="transmembrane region" description="Helical" evidence="6">
    <location>
        <begin position="381"/>
        <end position="402"/>
    </location>
</feature>
<evidence type="ECO:0000259" key="8">
    <source>
        <dbReference type="Pfam" id="PF12704"/>
    </source>
</evidence>
<gene>
    <name evidence="9" type="ORF">GCM10023187_35330</name>
</gene>
<dbReference type="EMBL" id="BAABHB010000007">
    <property type="protein sequence ID" value="GAA4410578.1"/>
    <property type="molecule type" value="Genomic_DNA"/>
</dbReference>
<dbReference type="Proteomes" id="UP001500936">
    <property type="component" value="Unassembled WGS sequence"/>
</dbReference>
<feature type="transmembrane region" description="Helical" evidence="6">
    <location>
        <begin position="479"/>
        <end position="503"/>
    </location>
</feature>
<evidence type="ECO:0000256" key="4">
    <source>
        <dbReference type="ARBA" id="ARBA00022989"/>
    </source>
</evidence>
<keyword evidence="3 6" id="KW-0812">Transmembrane</keyword>
<dbReference type="RefSeq" id="WP_345269201.1">
    <property type="nucleotide sequence ID" value="NZ_BAABHB010000007.1"/>
</dbReference>
<evidence type="ECO:0000256" key="5">
    <source>
        <dbReference type="ARBA" id="ARBA00023136"/>
    </source>
</evidence>
<feature type="domain" description="MacB-like periplasmic core" evidence="8">
    <location>
        <begin position="104"/>
        <end position="329"/>
    </location>
</feature>
<dbReference type="InterPro" id="IPR003838">
    <property type="entry name" value="ABC3_permease_C"/>
</dbReference>
<evidence type="ECO:0000256" key="3">
    <source>
        <dbReference type="ARBA" id="ARBA00022692"/>
    </source>
</evidence>
<feature type="transmembrane region" description="Helical" evidence="6">
    <location>
        <begin position="846"/>
        <end position="866"/>
    </location>
</feature>
<evidence type="ECO:0000259" key="7">
    <source>
        <dbReference type="Pfam" id="PF02687"/>
    </source>
</evidence>
<dbReference type="InterPro" id="IPR047699">
    <property type="entry name" value="Permease_put_prefix"/>
</dbReference>
<name>A0ABP8KN13_9BACT</name>